<dbReference type="OrthoDB" id="8904459at2"/>
<feature type="transmembrane region" description="Helical" evidence="1">
    <location>
        <begin position="48"/>
        <end position="65"/>
    </location>
</feature>
<organism evidence="2 3">
    <name type="scientific">Pseudomonas fluorescens</name>
    <dbReference type="NCBI Taxonomy" id="294"/>
    <lineage>
        <taxon>Bacteria</taxon>
        <taxon>Pseudomonadati</taxon>
        <taxon>Pseudomonadota</taxon>
        <taxon>Gammaproteobacteria</taxon>
        <taxon>Pseudomonadales</taxon>
        <taxon>Pseudomonadaceae</taxon>
        <taxon>Pseudomonas</taxon>
    </lineage>
</organism>
<proteinExistence type="predicted"/>
<reference evidence="2 3" key="1">
    <citation type="submission" date="2019-09" db="EMBL/GenBank/DDBJ databases">
        <authorList>
            <person name="Chandra G."/>
            <person name="Truman W A."/>
        </authorList>
    </citation>
    <scope>NUCLEOTIDE SEQUENCE [LARGE SCALE GENOMIC DNA]</scope>
    <source>
        <strain evidence="2">PS685</strain>
    </source>
</reference>
<dbReference type="AlphaFoldDB" id="A0A5E6YET1"/>
<dbReference type="RefSeq" id="WP_150628225.1">
    <property type="nucleotide sequence ID" value="NZ_CABVHO010000002.1"/>
</dbReference>
<dbReference type="Proteomes" id="UP000326437">
    <property type="component" value="Unassembled WGS sequence"/>
</dbReference>
<name>A0A5E6YET1_PSEFL</name>
<evidence type="ECO:0000313" key="3">
    <source>
        <dbReference type="Proteomes" id="UP000326437"/>
    </source>
</evidence>
<sequence length="138" mass="15882">MNYYFLKITAELPNGFGGTAQGPFIKILAKYKDDIGLREHEKVHVRQWYALLTIGLLLSALLTLLVSPSFWPFYGLAPFLHQLLYKFVRPYRRWCEVQAYRKQLATGGYDSTDFAVSALVEKYDLNLSINEAKTLLLD</sequence>
<gene>
    <name evidence="2" type="ORF">PS685_00573</name>
</gene>
<keyword evidence="1" id="KW-0812">Transmembrane</keyword>
<protein>
    <recommendedName>
        <fullName evidence="4">Peptidase</fullName>
    </recommendedName>
</protein>
<evidence type="ECO:0000256" key="1">
    <source>
        <dbReference type="SAM" id="Phobius"/>
    </source>
</evidence>
<keyword evidence="1" id="KW-0472">Membrane</keyword>
<accession>A0A5E6YET1</accession>
<evidence type="ECO:0000313" key="2">
    <source>
        <dbReference type="EMBL" id="VVN51159.1"/>
    </source>
</evidence>
<dbReference type="EMBL" id="CABVHO010000002">
    <property type="protein sequence ID" value="VVN51159.1"/>
    <property type="molecule type" value="Genomic_DNA"/>
</dbReference>
<keyword evidence="1" id="KW-1133">Transmembrane helix</keyword>
<evidence type="ECO:0008006" key="4">
    <source>
        <dbReference type="Google" id="ProtNLM"/>
    </source>
</evidence>